<feature type="transmembrane region" description="Helical" evidence="6">
    <location>
        <begin position="148"/>
        <end position="169"/>
    </location>
</feature>
<feature type="transmembrane region" description="Helical" evidence="6">
    <location>
        <begin position="415"/>
        <end position="434"/>
    </location>
</feature>
<dbReference type="EMBL" id="JACIJC010000004">
    <property type="protein sequence ID" value="MBB5686605.1"/>
    <property type="molecule type" value="Genomic_DNA"/>
</dbReference>
<feature type="transmembrane region" description="Helical" evidence="6">
    <location>
        <begin position="277"/>
        <end position="298"/>
    </location>
</feature>
<dbReference type="PROSITE" id="PS50850">
    <property type="entry name" value="MFS"/>
    <property type="match status" value="1"/>
</dbReference>
<feature type="transmembrane region" description="Helical" evidence="6">
    <location>
        <begin position="21"/>
        <end position="44"/>
    </location>
</feature>
<keyword evidence="5 6" id="KW-0472">Membrane</keyword>
<dbReference type="InterPro" id="IPR011701">
    <property type="entry name" value="MFS"/>
</dbReference>
<organism evidence="8 9">
    <name type="scientific">Sphingobium boeckii</name>
    <dbReference type="NCBI Taxonomy" id="1082345"/>
    <lineage>
        <taxon>Bacteria</taxon>
        <taxon>Pseudomonadati</taxon>
        <taxon>Pseudomonadota</taxon>
        <taxon>Alphaproteobacteria</taxon>
        <taxon>Sphingomonadales</taxon>
        <taxon>Sphingomonadaceae</taxon>
        <taxon>Sphingobium</taxon>
    </lineage>
</organism>
<feature type="domain" description="Major facilitator superfamily (MFS) profile" evidence="7">
    <location>
        <begin position="22"/>
        <end position="439"/>
    </location>
</feature>
<feature type="transmembrane region" description="Helical" evidence="6">
    <location>
        <begin position="231"/>
        <end position="257"/>
    </location>
</feature>
<evidence type="ECO:0000256" key="5">
    <source>
        <dbReference type="ARBA" id="ARBA00023136"/>
    </source>
</evidence>
<dbReference type="Pfam" id="PF07690">
    <property type="entry name" value="MFS_1"/>
    <property type="match status" value="1"/>
</dbReference>
<evidence type="ECO:0000256" key="1">
    <source>
        <dbReference type="ARBA" id="ARBA00004141"/>
    </source>
</evidence>
<proteinExistence type="predicted"/>
<feature type="transmembrane region" description="Helical" evidence="6">
    <location>
        <begin position="175"/>
        <end position="194"/>
    </location>
</feature>
<name>A0A7W9AJ62_9SPHN</name>
<feature type="transmembrane region" description="Helical" evidence="6">
    <location>
        <begin position="336"/>
        <end position="355"/>
    </location>
</feature>
<dbReference type="PANTHER" id="PTHR23505">
    <property type="entry name" value="SPINSTER"/>
    <property type="match status" value="1"/>
</dbReference>
<dbReference type="InterPro" id="IPR020846">
    <property type="entry name" value="MFS_dom"/>
</dbReference>
<feature type="transmembrane region" description="Helical" evidence="6">
    <location>
        <begin position="310"/>
        <end position="330"/>
    </location>
</feature>
<dbReference type="CDD" id="cd17328">
    <property type="entry name" value="MFS_spinster_like"/>
    <property type="match status" value="1"/>
</dbReference>
<keyword evidence="3 6" id="KW-0812">Transmembrane</keyword>
<dbReference type="PANTHER" id="PTHR23505:SF79">
    <property type="entry name" value="PROTEIN SPINSTER"/>
    <property type="match status" value="1"/>
</dbReference>
<feature type="transmembrane region" description="Helical" evidence="6">
    <location>
        <begin position="56"/>
        <end position="78"/>
    </location>
</feature>
<dbReference type="Gene3D" id="1.20.1250.20">
    <property type="entry name" value="MFS general substrate transporter like domains"/>
    <property type="match status" value="2"/>
</dbReference>
<dbReference type="RefSeq" id="WP_184019187.1">
    <property type="nucleotide sequence ID" value="NZ_JACIJC010000004.1"/>
</dbReference>
<sequence length="444" mass="46959">MSERSPTAPAVSPVSPGYRRYALSVLLLIYILNFLDRQIVAILAEPIKNDLHLADWQLGLMTGLAFALFYTVLGIPIARVAETGNRPRIIAAAAGAWSLFTIACGFAQNFVQLVLCRVGVGIGEAGCTPPAHSLISDYTPREKRASALAFYALGTPIGGLIGMALGGVIADAYGWRMAFLVAGAPGVIMAIVAWTTLREPRSKLAADLAARRAARPSLKQAFAEIRSKRTFWLIAFAAAIKAFIGYGAAAFLAPFFFRNHAAELTLLADDFGLGLTGFLGITLGIVLGLTGAVGTYMGGYLADRFGAKDLRAYVSIPAVSTLLGIPFYIFGLLADSAVTALILFAFPPILNTLWYGPGYAAVQGLVRPETRATATAVLLFLINLIGLGLGPLGVGAVSDLISGPMGFGAAEGVRWSLMLFILFGALASALFWMARSSIREEMVS</sequence>
<evidence type="ECO:0000313" key="8">
    <source>
        <dbReference type="EMBL" id="MBB5686605.1"/>
    </source>
</evidence>
<gene>
    <name evidence="8" type="ORF">FHS49_002629</name>
</gene>
<keyword evidence="2" id="KW-0813">Transport</keyword>
<accession>A0A7W9AJ62</accession>
<evidence type="ECO:0000256" key="3">
    <source>
        <dbReference type="ARBA" id="ARBA00022692"/>
    </source>
</evidence>
<feature type="transmembrane region" description="Helical" evidence="6">
    <location>
        <begin position="376"/>
        <end position="395"/>
    </location>
</feature>
<evidence type="ECO:0000313" key="9">
    <source>
        <dbReference type="Proteomes" id="UP000549617"/>
    </source>
</evidence>
<comment type="caution">
    <text evidence="8">The sequence shown here is derived from an EMBL/GenBank/DDBJ whole genome shotgun (WGS) entry which is preliminary data.</text>
</comment>
<dbReference type="GO" id="GO:0022857">
    <property type="term" value="F:transmembrane transporter activity"/>
    <property type="evidence" value="ECO:0007669"/>
    <property type="project" value="InterPro"/>
</dbReference>
<reference evidence="8 9" key="1">
    <citation type="submission" date="2020-08" db="EMBL/GenBank/DDBJ databases">
        <title>Genomic Encyclopedia of Type Strains, Phase IV (KMG-IV): sequencing the most valuable type-strain genomes for metagenomic binning, comparative biology and taxonomic classification.</title>
        <authorList>
            <person name="Goeker M."/>
        </authorList>
    </citation>
    <scope>NUCLEOTIDE SEQUENCE [LARGE SCALE GENOMIC DNA]</scope>
    <source>
        <strain evidence="8 9">DSM 25079</strain>
    </source>
</reference>
<keyword evidence="9" id="KW-1185">Reference proteome</keyword>
<evidence type="ECO:0000256" key="2">
    <source>
        <dbReference type="ARBA" id="ARBA00022448"/>
    </source>
</evidence>
<dbReference type="AlphaFoldDB" id="A0A7W9AJ62"/>
<keyword evidence="4 6" id="KW-1133">Transmembrane helix</keyword>
<dbReference type="InterPro" id="IPR036259">
    <property type="entry name" value="MFS_trans_sf"/>
</dbReference>
<evidence type="ECO:0000259" key="7">
    <source>
        <dbReference type="PROSITE" id="PS50850"/>
    </source>
</evidence>
<dbReference type="Proteomes" id="UP000549617">
    <property type="component" value="Unassembled WGS sequence"/>
</dbReference>
<evidence type="ECO:0000256" key="4">
    <source>
        <dbReference type="ARBA" id="ARBA00022989"/>
    </source>
</evidence>
<dbReference type="GO" id="GO:0016020">
    <property type="term" value="C:membrane"/>
    <property type="evidence" value="ECO:0007669"/>
    <property type="project" value="UniProtKB-SubCell"/>
</dbReference>
<dbReference type="SUPFAM" id="SSF103473">
    <property type="entry name" value="MFS general substrate transporter"/>
    <property type="match status" value="1"/>
</dbReference>
<evidence type="ECO:0000256" key="6">
    <source>
        <dbReference type="SAM" id="Phobius"/>
    </source>
</evidence>
<comment type="subcellular location">
    <subcellularLocation>
        <location evidence="1">Membrane</location>
        <topology evidence="1">Multi-pass membrane protein</topology>
    </subcellularLocation>
</comment>
<protein>
    <submittedName>
        <fullName evidence="8">MFS family permease</fullName>
    </submittedName>
</protein>
<dbReference type="InterPro" id="IPR044770">
    <property type="entry name" value="MFS_spinster-like"/>
</dbReference>